<dbReference type="EMBL" id="MU266358">
    <property type="protein sequence ID" value="KAH7928039.1"/>
    <property type="molecule type" value="Genomic_DNA"/>
</dbReference>
<protein>
    <submittedName>
        <fullName evidence="1">P-loop containing nucleoside triphosphate hydrolase protein</fullName>
    </submittedName>
</protein>
<comment type="caution">
    <text evidence="1">The sequence shown here is derived from an EMBL/GenBank/DDBJ whole genome shotgun (WGS) entry which is preliminary data.</text>
</comment>
<dbReference type="Proteomes" id="UP000790709">
    <property type="component" value="Unassembled WGS sequence"/>
</dbReference>
<evidence type="ECO:0000313" key="2">
    <source>
        <dbReference type="Proteomes" id="UP000790709"/>
    </source>
</evidence>
<evidence type="ECO:0000313" key="1">
    <source>
        <dbReference type="EMBL" id="KAH7928039.1"/>
    </source>
</evidence>
<sequence>MSMELDDGSEYRASSSSESSEDEEDNRLPNFPCRRARGPRNSLPVPQPSAVPRPRGRKSLPAKLDSHFEPLVLWKYQAMDLKSIHQREISGGSGNILAYDMGLGKTIVAIALMKMCQTSSLPIGERRTNLVVVPFVNLSSQWVEEVLKFGGGLTVRQFERTMTVEDIETTDVILVTYRTVVSHHKARIKEGSHVPLFRAKFFRVILDEAHNISGRGAFFQACMELNREHGLCLTGTPVQNKLLEVQPLLEFLRVKVDYDLQVFENFQRVILENINDPTFNVSARVLADALKPCMFYRRKEDVVKLPELTIKFIDRQFTADEQAIHDWAQSGALSHTDFAWIRARQSGYQPFHFFGKYHVHGPPWNLNRLGCDHPYLLTTAINKKGEDEDVGHADRPASPTKTKSAPVSPAKPSRAPGTPRPRHPRTAHNTPRKSAAGVSGLDDMEMMVDDEGYALGLDPNHLPLALQPYTMLFQRTYISSKIVAVLEVINTIPDGEKAIIFCHYRTTISLLDIQLNKLKVETMIIHGDICPNERLDVLDSFASDPAKKVLLISMQTGGVGLNITCANHVLLVEPWWNPFAELQAFSRAHRIGQHKPVTVYKFCIQNSAEAHIVRTQSSKSEKVSAVLDRCVLPPMLSEEGSFCM</sequence>
<organism evidence="1 2">
    <name type="scientific">Leucogyrophana mollusca</name>
    <dbReference type="NCBI Taxonomy" id="85980"/>
    <lineage>
        <taxon>Eukaryota</taxon>
        <taxon>Fungi</taxon>
        <taxon>Dikarya</taxon>
        <taxon>Basidiomycota</taxon>
        <taxon>Agaricomycotina</taxon>
        <taxon>Agaricomycetes</taxon>
        <taxon>Agaricomycetidae</taxon>
        <taxon>Boletales</taxon>
        <taxon>Boletales incertae sedis</taxon>
        <taxon>Leucogyrophana</taxon>
    </lineage>
</organism>
<name>A0ACB8BRJ7_9AGAM</name>
<accession>A0ACB8BRJ7</accession>
<keyword evidence="2" id="KW-1185">Reference proteome</keyword>
<keyword evidence="1" id="KW-0378">Hydrolase</keyword>
<gene>
    <name evidence="1" type="ORF">BV22DRAFT_1126938</name>
</gene>
<proteinExistence type="predicted"/>
<reference evidence="1" key="1">
    <citation type="journal article" date="2021" name="New Phytol.">
        <title>Evolutionary innovations through gain and loss of genes in the ectomycorrhizal Boletales.</title>
        <authorList>
            <person name="Wu G."/>
            <person name="Miyauchi S."/>
            <person name="Morin E."/>
            <person name="Kuo A."/>
            <person name="Drula E."/>
            <person name="Varga T."/>
            <person name="Kohler A."/>
            <person name="Feng B."/>
            <person name="Cao Y."/>
            <person name="Lipzen A."/>
            <person name="Daum C."/>
            <person name="Hundley H."/>
            <person name="Pangilinan J."/>
            <person name="Johnson J."/>
            <person name="Barry K."/>
            <person name="LaButti K."/>
            <person name="Ng V."/>
            <person name="Ahrendt S."/>
            <person name="Min B."/>
            <person name="Choi I.G."/>
            <person name="Park H."/>
            <person name="Plett J.M."/>
            <person name="Magnuson J."/>
            <person name="Spatafora J.W."/>
            <person name="Nagy L.G."/>
            <person name="Henrissat B."/>
            <person name="Grigoriev I.V."/>
            <person name="Yang Z.L."/>
            <person name="Xu J."/>
            <person name="Martin F.M."/>
        </authorList>
    </citation>
    <scope>NUCLEOTIDE SEQUENCE</scope>
    <source>
        <strain evidence="1">KUC20120723A-06</strain>
    </source>
</reference>